<dbReference type="InterPro" id="IPR040155">
    <property type="entry name" value="CEBPZ/Mak21-like"/>
</dbReference>
<dbReference type="PANTHER" id="PTHR12048:SF0">
    <property type="entry name" value="CCAAT_ENHANCER-BINDING PROTEIN ZETA"/>
    <property type="match status" value="1"/>
</dbReference>
<feature type="compositionally biased region" description="Basic residues" evidence="2">
    <location>
        <begin position="326"/>
        <end position="336"/>
    </location>
</feature>
<feature type="region of interest" description="Disordered" evidence="2">
    <location>
        <begin position="646"/>
        <end position="813"/>
    </location>
</feature>
<dbReference type="EMBL" id="JH795874">
    <property type="protein sequence ID" value="EJT98063.1"/>
    <property type="molecule type" value="Genomic_DNA"/>
</dbReference>
<proteinExistence type="inferred from homology"/>
<dbReference type="AlphaFoldDB" id="M5FR29"/>
<sequence length="838" mass="93977">MKVSKCIMAPIPHWYDIDLPSLERNDNLPFLSVDDITARVSHASGLHEAEVEAYTSSGTGASIVGMSGSDAIFLSRILSSGTLSDRLSALTLMAQSSPLHNTRALNAMKSMAGKKSREESLKAIRAITDWWVGGGAPSRKLKYIRDQPLNHPDVTDRHLLIWYFEDWVKKYFFSILQLLEGLLLDPLPFIRMQAMTLVAQLLKEKPEQEQNLLRLLVNKLGDLERTVASKASFHLLQLLQSHPAMKSVVIRDVSSLILRPPSTSANAKGSENQHAKYYGVITFNQTTLTKSDLEVSRALIEVYFDLFREIIGKADEPVGKSDKVAPKKRAKGKGRVKAAAPAEEQDENSKMIAAILTGINRSLPFANLDQAALNTHVDLLFRITHSATFNISVQSLMLVFHVMADNKGIVDRFYRTLYESLFDPRLLTASKQILYLNLLFKALKADPSFDRQIAFVKRIFQTLTLHQPPFICGAIYLMGELFTNKPDLRALLRTGSILEGASEEADPRTAYDPRKRDPLYAHASSSQLWEVSPLLHHFHPSVSLHARQLTADQQITATADLGLNTIIHFLDRFVYRNPKKPRPKGTSAMQPSVSGLERPGIVRLTRGYQGDAGTVNNPSFWSQKAAYIPVDKLFFHQYFAQRSGRHQAKVDKVSKRKKGHKDSESQASSREDSEGEHMVTEGEMDADQTDAGSEESEDEAEVWKAMKASMPKFEDVDDDMDSADIEDMEDDMRDISDLSPDDSDDAFENDLEDDDAAVPEPYDTDDGANEDDADDFYQFDEEDLVDMDDEVDELPTGEKRKVSGGHGMGKRRKLRQLPTFATYEDYKEMIEGAPEENI</sequence>
<dbReference type="HOGENOM" id="CLU_003417_0_0_1"/>
<accession>M5FR29</accession>
<organism evidence="4 5">
    <name type="scientific">Dacryopinax primogenitus (strain DJM 731)</name>
    <name type="common">Brown rot fungus</name>
    <dbReference type="NCBI Taxonomy" id="1858805"/>
    <lineage>
        <taxon>Eukaryota</taxon>
        <taxon>Fungi</taxon>
        <taxon>Dikarya</taxon>
        <taxon>Basidiomycota</taxon>
        <taxon>Agaricomycotina</taxon>
        <taxon>Dacrymycetes</taxon>
        <taxon>Dacrymycetales</taxon>
        <taxon>Dacrymycetaceae</taxon>
        <taxon>Dacryopinax</taxon>
    </lineage>
</organism>
<dbReference type="OMA" id="EIWCNDE"/>
<evidence type="ECO:0000259" key="3">
    <source>
        <dbReference type="Pfam" id="PF03914"/>
    </source>
</evidence>
<evidence type="ECO:0000256" key="2">
    <source>
        <dbReference type="SAM" id="MobiDB-lite"/>
    </source>
</evidence>
<reference evidence="4 5" key="1">
    <citation type="journal article" date="2012" name="Science">
        <title>The Paleozoic origin of enzymatic lignin decomposition reconstructed from 31 fungal genomes.</title>
        <authorList>
            <person name="Floudas D."/>
            <person name="Binder M."/>
            <person name="Riley R."/>
            <person name="Barry K."/>
            <person name="Blanchette R.A."/>
            <person name="Henrissat B."/>
            <person name="Martinez A.T."/>
            <person name="Otillar R."/>
            <person name="Spatafora J.W."/>
            <person name="Yadav J.S."/>
            <person name="Aerts A."/>
            <person name="Benoit I."/>
            <person name="Boyd A."/>
            <person name="Carlson A."/>
            <person name="Copeland A."/>
            <person name="Coutinho P.M."/>
            <person name="de Vries R.P."/>
            <person name="Ferreira P."/>
            <person name="Findley K."/>
            <person name="Foster B."/>
            <person name="Gaskell J."/>
            <person name="Glotzer D."/>
            <person name="Gorecki P."/>
            <person name="Heitman J."/>
            <person name="Hesse C."/>
            <person name="Hori C."/>
            <person name="Igarashi K."/>
            <person name="Jurgens J.A."/>
            <person name="Kallen N."/>
            <person name="Kersten P."/>
            <person name="Kohler A."/>
            <person name="Kuees U."/>
            <person name="Kumar T.K.A."/>
            <person name="Kuo A."/>
            <person name="LaButti K."/>
            <person name="Larrondo L.F."/>
            <person name="Lindquist E."/>
            <person name="Ling A."/>
            <person name="Lombard V."/>
            <person name="Lucas S."/>
            <person name="Lundell T."/>
            <person name="Martin R."/>
            <person name="McLaughlin D.J."/>
            <person name="Morgenstern I."/>
            <person name="Morin E."/>
            <person name="Murat C."/>
            <person name="Nagy L.G."/>
            <person name="Nolan M."/>
            <person name="Ohm R.A."/>
            <person name="Patyshakuliyeva A."/>
            <person name="Rokas A."/>
            <person name="Ruiz-Duenas F.J."/>
            <person name="Sabat G."/>
            <person name="Salamov A."/>
            <person name="Samejima M."/>
            <person name="Schmutz J."/>
            <person name="Slot J.C."/>
            <person name="St John F."/>
            <person name="Stenlid J."/>
            <person name="Sun H."/>
            <person name="Sun S."/>
            <person name="Syed K."/>
            <person name="Tsang A."/>
            <person name="Wiebenga A."/>
            <person name="Young D."/>
            <person name="Pisabarro A."/>
            <person name="Eastwood D.C."/>
            <person name="Martin F."/>
            <person name="Cullen D."/>
            <person name="Grigoriev I.V."/>
            <person name="Hibbett D.S."/>
        </authorList>
    </citation>
    <scope>NUCLEOTIDE SEQUENCE [LARGE SCALE GENOMIC DNA]</scope>
    <source>
        <strain evidence="4 5">DJM-731 SS1</strain>
    </source>
</reference>
<feature type="domain" description="CCAAT-binding factor" evidence="3">
    <location>
        <begin position="392"/>
        <end position="546"/>
    </location>
</feature>
<evidence type="ECO:0000313" key="4">
    <source>
        <dbReference type="EMBL" id="EJT98063.1"/>
    </source>
</evidence>
<dbReference type="InterPro" id="IPR005612">
    <property type="entry name" value="CCAAT-binding_factor"/>
</dbReference>
<feature type="region of interest" description="Disordered" evidence="2">
    <location>
        <begin position="318"/>
        <end position="344"/>
    </location>
</feature>
<feature type="compositionally biased region" description="Acidic residues" evidence="2">
    <location>
        <begin position="739"/>
        <end position="795"/>
    </location>
</feature>
<keyword evidence="5" id="KW-1185">Reference proteome</keyword>
<dbReference type="PANTHER" id="PTHR12048">
    <property type="entry name" value="CCAAT-BINDING FACTOR-RELATED"/>
    <property type="match status" value="1"/>
</dbReference>
<dbReference type="Pfam" id="PF03914">
    <property type="entry name" value="CBF"/>
    <property type="match status" value="1"/>
</dbReference>
<dbReference type="STRING" id="1858805.M5FR29"/>
<dbReference type="GeneID" id="63691700"/>
<feature type="compositionally biased region" description="Acidic residues" evidence="2">
    <location>
        <begin position="682"/>
        <end position="700"/>
    </location>
</feature>
<evidence type="ECO:0000256" key="1">
    <source>
        <dbReference type="ARBA" id="ARBA00007797"/>
    </source>
</evidence>
<dbReference type="Proteomes" id="UP000030653">
    <property type="component" value="Unassembled WGS sequence"/>
</dbReference>
<dbReference type="RefSeq" id="XP_040624961.1">
    <property type="nucleotide sequence ID" value="XM_040776638.1"/>
</dbReference>
<comment type="similarity">
    <text evidence="1">Belongs to the CBF/MAK21 family.</text>
</comment>
<feature type="compositionally biased region" description="Basic and acidic residues" evidence="2">
    <location>
        <begin position="661"/>
        <end position="680"/>
    </location>
</feature>
<dbReference type="GO" id="GO:0005634">
    <property type="term" value="C:nucleus"/>
    <property type="evidence" value="ECO:0007669"/>
    <property type="project" value="TreeGrafter"/>
</dbReference>
<protein>
    <submittedName>
        <fullName evidence="4">CBF-domain-containing protein</fullName>
    </submittedName>
</protein>
<evidence type="ECO:0000313" key="5">
    <source>
        <dbReference type="Proteomes" id="UP000030653"/>
    </source>
</evidence>
<feature type="compositionally biased region" description="Acidic residues" evidence="2">
    <location>
        <begin position="715"/>
        <end position="732"/>
    </location>
</feature>
<gene>
    <name evidence="4" type="ORF">DACRYDRAFT_83816</name>
</gene>
<dbReference type="InterPro" id="IPR016024">
    <property type="entry name" value="ARM-type_fold"/>
</dbReference>
<name>M5FR29_DACPD</name>
<dbReference type="SUPFAM" id="SSF48371">
    <property type="entry name" value="ARM repeat"/>
    <property type="match status" value="1"/>
</dbReference>
<dbReference type="OrthoDB" id="28947at2759"/>